<dbReference type="NCBIfam" id="NF006976">
    <property type="entry name" value="PRK09449.1"/>
    <property type="match status" value="1"/>
</dbReference>
<comment type="caution">
    <text evidence="1">The sequence shown here is derived from an EMBL/GenBank/DDBJ whole genome shotgun (WGS) entry which is preliminary data.</text>
</comment>
<dbReference type="SUPFAM" id="SSF56784">
    <property type="entry name" value="HAD-like"/>
    <property type="match status" value="1"/>
</dbReference>
<dbReference type="GO" id="GO:0008253">
    <property type="term" value="F:5'-nucleotidase activity"/>
    <property type="evidence" value="ECO:0007669"/>
    <property type="project" value="UniProtKB-EC"/>
</dbReference>
<dbReference type="AlphaFoldDB" id="A0A849VIK9"/>
<protein>
    <submittedName>
        <fullName evidence="1">Pyrimidine 5'-nucleotidase</fullName>
        <ecNumber evidence="1">3.1.3.5</ecNumber>
    </submittedName>
</protein>
<dbReference type="PANTHER" id="PTHR47478:SF1">
    <property type="entry name" value="PYRIMIDINE 5'-NUCLEOTIDASE YJJG"/>
    <property type="match status" value="1"/>
</dbReference>
<dbReference type="Proteomes" id="UP000586305">
    <property type="component" value="Unassembled WGS sequence"/>
</dbReference>
<dbReference type="InterPro" id="IPR006439">
    <property type="entry name" value="HAD-SF_hydro_IA"/>
</dbReference>
<dbReference type="SFLD" id="SFLDG01135">
    <property type="entry name" value="C1.5.6:_HAD__Beta-PGM__Phospha"/>
    <property type="match status" value="1"/>
</dbReference>
<dbReference type="InterPro" id="IPR023198">
    <property type="entry name" value="PGP-like_dom2"/>
</dbReference>
<dbReference type="Gene3D" id="3.40.50.1000">
    <property type="entry name" value="HAD superfamily/HAD-like"/>
    <property type="match status" value="1"/>
</dbReference>
<reference evidence="1 2" key="1">
    <citation type="submission" date="2020-04" db="EMBL/GenBank/DDBJ databases">
        <title>Pseudoalteromonas caenipelagi sp. nov., isolated from a tidal flat.</title>
        <authorList>
            <person name="Park S."/>
            <person name="Yoon J.-H."/>
        </authorList>
    </citation>
    <scope>NUCLEOTIDE SEQUENCE [LARGE SCALE GENOMIC DNA]</scope>
    <source>
        <strain evidence="1 2">JBTF-M23</strain>
    </source>
</reference>
<dbReference type="InterPro" id="IPR011951">
    <property type="entry name" value="HAD-SF_hydro_IA_YjjG/PynA"/>
</dbReference>
<dbReference type="PANTHER" id="PTHR47478">
    <property type="match status" value="1"/>
</dbReference>
<evidence type="ECO:0000313" key="2">
    <source>
        <dbReference type="Proteomes" id="UP000586305"/>
    </source>
</evidence>
<evidence type="ECO:0000313" key="1">
    <source>
        <dbReference type="EMBL" id="NOU52640.1"/>
    </source>
</evidence>
<gene>
    <name evidence="1" type="primary">yjjG</name>
    <name evidence="1" type="ORF">HG263_19225</name>
</gene>
<organism evidence="1 2">
    <name type="scientific">Pseudoalteromonas caenipelagi</name>
    <dbReference type="NCBI Taxonomy" id="2726988"/>
    <lineage>
        <taxon>Bacteria</taxon>
        <taxon>Pseudomonadati</taxon>
        <taxon>Pseudomonadota</taxon>
        <taxon>Gammaproteobacteria</taxon>
        <taxon>Alteromonadales</taxon>
        <taxon>Pseudoalteromonadaceae</taxon>
        <taxon>Pseudoalteromonas</taxon>
    </lineage>
</organism>
<dbReference type="EC" id="3.1.3.5" evidence="1"/>
<keyword evidence="2" id="KW-1185">Reference proteome</keyword>
<dbReference type="InterPro" id="IPR023214">
    <property type="entry name" value="HAD_sf"/>
</dbReference>
<dbReference type="NCBIfam" id="TIGR01549">
    <property type="entry name" value="HAD-SF-IA-v1"/>
    <property type="match status" value="1"/>
</dbReference>
<dbReference type="NCBIfam" id="TIGR01509">
    <property type="entry name" value="HAD-SF-IA-v3"/>
    <property type="match status" value="1"/>
</dbReference>
<dbReference type="Gene3D" id="1.10.150.240">
    <property type="entry name" value="Putative phosphatase, domain 2"/>
    <property type="match status" value="1"/>
</dbReference>
<dbReference type="InterPro" id="IPR036412">
    <property type="entry name" value="HAD-like_sf"/>
</dbReference>
<keyword evidence="1" id="KW-0378">Hydrolase</keyword>
<dbReference type="NCBIfam" id="TIGR02254">
    <property type="entry name" value="YjjG_YfnB"/>
    <property type="match status" value="1"/>
</dbReference>
<proteinExistence type="predicted"/>
<dbReference type="SFLD" id="SFLDG01129">
    <property type="entry name" value="C1.5:_HAD__Beta-PGM__Phosphata"/>
    <property type="match status" value="1"/>
</dbReference>
<dbReference type="Pfam" id="PF00702">
    <property type="entry name" value="Hydrolase"/>
    <property type="match status" value="1"/>
</dbReference>
<dbReference type="PRINTS" id="PR00413">
    <property type="entry name" value="HADHALOGNASE"/>
</dbReference>
<name>A0A849VIK9_9GAMM</name>
<dbReference type="SFLD" id="SFLDS00003">
    <property type="entry name" value="Haloacid_Dehalogenase"/>
    <property type="match status" value="1"/>
</dbReference>
<accession>A0A849VIK9</accession>
<dbReference type="EMBL" id="JABBPG010000011">
    <property type="protein sequence ID" value="NOU52640.1"/>
    <property type="molecule type" value="Genomic_DNA"/>
</dbReference>
<dbReference type="InterPro" id="IPR052550">
    <property type="entry name" value="Pyrimidine_5'-ntase_YjjG"/>
</dbReference>
<sequence>MMKYSHILFDADETLFSFNAFLGLKKLFAQYGVDFTQQDHDEYQKVNAPLWLDYQAGRIDAQTLQVTRFSKWAERLTVPAHELNAGFLESMASICEPLPGARSLLAHLKGKAHLGIITNGFAALQEKRLAHTGLSDCFDCVVISELVGTAKPDPYIFAHTLSLLGNPDKSKVLMVGDTPSSDILGANNFGIDSCWLQHPGKTCPEGIEPTYTVQSLQELEAILGIDH</sequence>